<feature type="transmembrane region" description="Helical" evidence="2">
    <location>
        <begin position="69"/>
        <end position="94"/>
    </location>
</feature>
<accession>A0A9W7BTI8</accession>
<feature type="transmembrane region" description="Helical" evidence="2">
    <location>
        <begin position="284"/>
        <end position="305"/>
    </location>
</feature>
<protein>
    <recommendedName>
        <fullName evidence="3">THH1/TOM1/TOM3 domain-containing protein</fullName>
    </recommendedName>
</protein>
<keyword evidence="2" id="KW-1133">Transmembrane helix</keyword>
<dbReference type="EMBL" id="BRXX01000197">
    <property type="protein sequence ID" value="GMH97181.1"/>
    <property type="molecule type" value="Genomic_DNA"/>
</dbReference>
<evidence type="ECO:0000313" key="4">
    <source>
        <dbReference type="EMBL" id="GMH97181.1"/>
    </source>
</evidence>
<keyword evidence="2" id="KW-0812">Transmembrane</keyword>
<evidence type="ECO:0000259" key="3">
    <source>
        <dbReference type="Pfam" id="PF06454"/>
    </source>
</evidence>
<dbReference type="Proteomes" id="UP001165160">
    <property type="component" value="Unassembled WGS sequence"/>
</dbReference>
<evidence type="ECO:0000256" key="1">
    <source>
        <dbReference type="SAM" id="MobiDB-lite"/>
    </source>
</evidence>
<proteinExistence type="predicted"/>
<dbReference type="InterPro" id="IPR009457">
    <property type="entry name" value="THH1/TOM1/TOM3_dom"/>
</dbReference>
<dbReference type="Pfam" id="PF06454">
    <property type="entry name" value="THH1_TOM1-3_dom"/>
    <property type="match status" value="1"/>
</dbReference>
<evidence type="ECO:0000256" key="2">
    <source>
        <dbReference type="SAM" id="Phobius"/>
    </source>
</evidence>
<keyword evidence="5" id="KW-1185">Reference proteome</keyword>
<organism evidence="4 5">
    <name type="scientific">Triparma verrucosa</name>
    <dbReference type="NCBI Taxonomy" id="1606542"/>
    <lineage>
        <taxon>Eukaryota</taxon>
        <taxon>Sar</taxon>
        <taxon>Stramenopiles</taxon>
        <taxon>Ochrophyta</taxon>
        <taxon>Bolidophyceae</taxon>
        <taxon>Parmales</taxon>
        <taxon>Triparmaceae</taxon>
        <taxon>Triparma</taxon>
    </lineage>
</organism>
<comment type="caution">
    <text evidence="4">The sequence shown here is derived from an EMBL/GenBank/DDBJ whole genome shotgun (WGS) entry which is preliminary data.</text>
</comment>
<dbReference type="AlphaFoldDB" id="A0A9W7BTI8"/>
<gene>
    <name evidence="4" type="ORF">TrVE_jg6284</name>
</gene>
<feature type="transmembrane region" description="Helical" evidence="2">
    <location>
        <begin position="27"/>
        <end position="49"/>
    </location>
</feature>
<feature type="region of interest" description="Disordered" evidence="1">
    <location>
        <begin position="347"/>
        <end position="418"/>
    </location>
</feature>
<feature type="transmembrane region" description="Helical" evidence="2">
    <location>
        <begin position="250"/>
        <end position="272"/>
    </location>
</feature>
<feature type="domain" description="THH1/TOM1/TOM3" evidence="3">
    <location>
        <begin position="37"/>
        <end position="268"/>
    </location>
</feature>
<evidence type="ECO:0000313" key="5">
    <source>
        <dbReference type="Proteomes" id="UP001165160"/>
    </source>
</evidence>
<feature type="transmembrane region" description="Helical" evidence="2">
    <location>
        <begin position="205"/>
        <end position="229"/>
    </location>
</feature>
<keyword evidence="2" id="KW-0472">Membrane</keyword>
<feature type="transmembrane region" description="Helical" evidence="2">
    <location>
        <begin position="124"/>
        <end position="148"/>
    </location>
</feature>
<sequence>MDAREAREESEVVLKATDDNASGGLKITINSFSLIIFISAFLYLLMQIFVQRKLRFLQARSPELDTKKLFVMSVWLACVVRVMSFVGLGALQIASVQVNYSMDNAVSDGDDDSVDQNQAFYDKAVIVLFDLPDYIIVSTYILMVLVWAECFLESRFHTLKSSYFRKHWLIIYMVFNAILYGGQIVLYMILFLSEDAAFFGVNLRNLLFVIVTGINFVTVFFTVVLYLYLSFKFSGFPYRSSSAKRNFAKISQVIAYWSVARVIWGIAMLISFENNIGWVSESDNSLISLLLIVLFIACELGPIFISLDYSLLSIVGLSDGANFGRGLGGVGGLGGLGGSGMLGGDDGYESLPSADGDGGEMGGGGGRASPHGVDSSVGSIGGRSFGSASKGSKSFGGGGGRQSKEIEDNDSAAEASFF</sequence>
<name>A0A9W7BTI8_9STRA</name>
<reference evidence="5" key="1">
    <citation type="journal article" date="2023" name="Commun. Biol.">
        <title>Genome analysis of Parmales, the sister group of diatoms, reveals the evolutionary specialization of diatoms from phago-mixotrophs to photoautotrophs.</title>
        <authorList>
            <person name="Ban H."/>
            <person name="Sato S."/>
            <person name="Yoshikawa S."/>
            <person name="Yamada K."/>
            <person name="Nakamura Y."/>
            <person name="Ichinomiya M."/>
            <person name="Sato N."/>
            <person name="Blanc-Mathieu R."/>
            <person name="Endo H."/>
            <person name="Kuwata A."/>
            <person name="Ogata H."/>
        </authorList>
    </citation>
    <scope>NUCLEOTIDE SEQUENCE [LARGE SCALE GENOMIC DNA]</scope>
    <source>
        <strain evidence="5">NIES 3699</strain>
    </source>
</reference>
<feature type="transmembrane region" description="Helical" evidence="2">
    <location>
        <begin position="169"/>
        <end position="193"/>
    </location>
</feature>